<evidence type="ECO:0000313" key="1">
    <source>
        <dbReference type="EMBL" id="GAH01523.1"/>
    </source>
</evidence>
<reference evidence="1" key="1">
    <citation type="journal article" date="2014" name="Front. Microbiol.">
        <title>High frequency of phylogenetically diverse reductive dehalogenase-homologous genes in deep subseafloor sedimentary metagenomes.</title>
        <authorList>
            <person name="Kawai M."/>
            <person name="Futagami T."/>
            <person name="Toyoda A."/>
            <person name="Takaki Y."/>
            <person name="Nishi S."/>
            <person name="Hori S."/>
            <person name="Arai W."/>
            <person name="Tsubouchi T."/>
            <person name="Morono Y."/>
            <person name="Uchiyama I."/>
            <person name="Ito T."/>
            <person name="Fujiyama A."/>
            <person name="Inagaki F."/>
            <person name="Takami H."/>
        </authorList>
    </citation>
    <scope>NUCLEOTIDE SEQUENCE</scope>
    <source>
        <strain evidence="1">Expedition CK06-06</strain>
    </source>
</reference>
<feature type="non-terminal residue" evidence="1">
    <location>
        <position position="56"/>
    </location>
</feature>
<accession>X1DYR9</accession>
<protein>
    <submittedName>
        <fullName evidence="1">Uncharacterized protein</fullName>
    </submittedName>
</protein>
<gene>
    <name evidence="1" type="ORF">S01H4_47721</name>
</gene>
<name>X1DYR9_9ZZZZ</name>
<dbReference type="AlphaFoldDB" id="X1DYR9"/>
<sequence>MKKDIKNIRASIRAKLQNKAKETNSPFAEVLQYFGIERFLYRFSCSEYANKFILKG</sequence>
<organism evidence="1">
    <name type="scientific">marine sediment metagenome</name>
    <dbReference type="NCBI Taxonomy" id="412755"/>
    <lineage>
        <taxon>unclassified sequences</taxon>
        <taxon>metagenomes</taxon>
        <taxon>ecological metagenomes</taxon>
    </lineage>
</organism>
<dbReference type="EMBL" id="BART01026822">
    <property type="protein sequence ID" value="GAH01523.1"/>
    <property type="molecule type" value="Genomic_DNA"/>
</dbReference>
<proteinExistence type="predicted"/>
<comment type="caution">
    <text evidence="1">The sequence shown here is derived from an EMBL/GenBank/DDBJ whole genome shotgun (WGS) entry which is preliminary data.</text>
</comment>